<feature type="region of interest" description="Disordered" evidence="1">
    <location>
        <begin position="32"/>
        <end position="103"/>
    </location>
</feature>
<sequence>MGTPFGTDGPWLAAILDTLGDIADMLDARLPAAASADGGGPGRPVPVSEPAPESRPKREAVPVSEPDPDKPDDEDDDGEPVKVTEPAPSLPPSPPRSGKGSGLDAWQAYANVAGVSYPADASRADIIAACVDAGVIDREE</sequence>
<dbReference type="EMBL" id="BMNB01000003">
    <property type="protein sequence ID" value="GGM27099.1"/>
    <property type="molecule type" value="Genomic_DNA"/>
</dbReference>
<comment type="caution">
    <text evidence="2">The sequence shown here is derived from an EMBL/GenBank/DDBJ whole genome shotgun (WGS) entry which is preliminary data.</text>
</comment>
<keyword evidence="3" id="KW-1185">Reference proteome</keyword>
<evidence type="ECO:0000313" key="3">
    <source>
        <dbReference type="Proteomes" id="UP000608890"/>
    </source>
</evidence>
<reference evidence="2" key="2">
    <citation type="submission" date="2020-09" db="EMBL/GenBank/DDBJ databases">
        <authorList>
            <person name="Sun Q."/>
            <person name="Zhou Y."/>
        </authorList>
    </citation>
    <scope>NUCLEOTIDE SEQUENCE</scope>
    <source>
        <strain evidence="2">CGMCC 4.7312</strain>
    </source>
</reference>
<evidence type="ECO:0000313" key="2">
    <source>
        <dbReference type="EMBL" id="GGM27099.1"/>
    </source>
</evidence>
<dbReference type="Proteomes" id="UP000608890">
    <property type="component" value="Unassembled WGS sequence"/>
</dbReference>
<protein>
    <submittedName>
        <fullName evidence="2">Uncharacterized protein</fullName>
    </submittedName>
</protein>
<organism evidence="2 3">
    <name type="scientific">Micromonospora sonchi</name>
    <dbReference type="NCBI Taxonomy" id="1763543"/>
    <lineage>
        <taxon>Bacteria</taxon>
        <taxon>Bacillati</taxon>
        <taxon>Actinomycetota</taxon>
        <taxon>Actinomycetes</taxon>
        <taxon>Micromonosporales</taxon>
        <taxon>Micromonosporaceae</taxon>
        <taxon>Micromonospora</taxon>
    </lineage>
</organism>
<gene>
    <name evidence="2" type="ORF">GCM10011608_09860</name>
</gene>
<dbReference type="RefSeq" id="WP_189041032.1">
    <property type="nucleotide sequence ID" value="NZ_BMNB01000003.1"/>
</dbReference>
<proteinExistence type="predicted"/>
<reference evidence="2" key="1">
    <citation type="journal article" date="2014" name="Int. J. Syst. Evol. Microbiol.">
        <title>Complete genome sequence of Corynebacterium casei LMG S-19264T (=DSM 44701T), isolated from a smear-ripened cheese.</title>
        <authorList>
            <consortium name="US DOE Joint Genome Institute (JGI-PGF)"/>
            <person name="Walter F."/>
            <person name="Albersmeier A."/>
            <person name="Kalinowski J."/>
            <person name="Ruckert C."/>
        </authorList>
    </citation>
    <scope>NUCLEOTIDE SEQUENCE</scope>
    <source>
        <strain evidence="2">CGMCC 4.7312</strain>
    </source>
</reference>
<name>A0A917TKZ5_9ACTN</name>
<dbReference type="AlphaFoldDB" id="A0A917TKZ5"/>
<accession>A0A917TKZ5</accession>
<evidence type="ECO:0000256" key="1">
    <source>
        <dbReference type="SAM" id="MobiDB-lite"/>
    </source>
</evidence>